<keyword evidence="11" id="KW-1185">Reference proteome</keyword>
<dbReference type="InterPro" id="IPR010086">
    <property type="entry name" value="Flavodoxin_lc"/>
</dbReference>
<evidence type="ECO:0000259" key="9">
    <source>
        <dbReference type="PROSITE" id="PS50902"/>
    </source>
</evidence>
<comment type="similarity">
    <text evidence="3 8">Belongs to the flavodoxin family.</text>
</comment>
<dbReference type="PROSITE" id="PS00201">
    <property type="entry name" value="FLAVODOXIN"/>
    <property type="match status" value="1"/>
</dbReference>
<dbReference type="InterPro" id="IPR008254">
    <property type="entry name" value="Flavodoxin/NO_synth"/>
</dbReference>
<dbReference type="SUPFAM" id="SSF52218">
    <property type="entry name" value="Flavoproteins"/>
    <property type="match status" value="1"/>
</dbReference>
<gene>
    <name evidence="10" type="ORF">EZJ58_0101</name>
</gene>
<dbReference type="EMBL" id="SJOI01000001">
    <property type="protein sequence ID" value="TCL02108.1"/>
    <property type="molecule type" value="Genomic_DNA"/>
</dbReference>
<evidence type="ECO:0000256" key="8">
    <source>
        <dbReference type="PIRNR" id="PIRNR038996"/>
    </source>
</evidence>
<evidence type="ECO:0000313" key="10">
    <source>
        <dbReference type="EMBL" id="TCL02108.1"/>
    </source>
</evidence>
<reference evidence="10 11" key="1">
    <citation type="submission" date="2019-02" db="EMBL/GenBank/DDBJ databases">
        <title>Investigation of anaerobic lignin degradation for improved lignocellulosic biofuels.</title>
        <authorList>
            <person name="Deangelis K."/>
        </authorList>
    </citation>
    <scope>NUCLEOTIDE SEQUENCE [LARGE SCALE GENOMIC DNA]</scope>
    <source>
        <strain evidence="10 11">159R</strain>
    </source>
</reference>
<evidence type="ECO:0000256" key="2">
    <source>
        <dbReference type="ARBA" id="ARBA00003297"/>
    </source>
</evidence>
<dbReference type="GO" id="GO:0010181">
    <property type="term" value="F:FMN binding"/>
    <property type="evidence" value="ECO:0007669"/>
    <property type="project" value="UniProtKB-UniRule"/>
</dbReference>
<evidence type="ECO:0000256" key="7">
    <source>
        <dbReference type="ARBA" id="ARBA00022982"/>
    </source>
</evidence>
<dbReference type="Pfam" id="PF00258">
    <property type="entry name" value="Flavodoxin_1"/>
    <property type="match status" value="1"/>
</dbReference>
<dbReference type="AlphaFoldDB" id="A0A4V2Q2A6"/>
<dbReference type="Proteomes" id="UP000294555">
    <property type="component" value="Unassembled WGS sequence"/>
</dbReference>
<dbReference type="PANTHER" id="PTHR42809:SF3">
    <property type="entry name" value="FLAVODOXIN 2"/>
    <property type="match status" value="1"/>
</dbReference>
<dbReference type="InterPro" id="IPR050619">
    <property type="entry name" value="Flavodoxin"/>
</dbReference>
<name>A0A4V2Q2A6_9GAMM</name>
<feature type="domain" description="Flavodoxin-like" evidence="9">
    <location>
        <begin position="4"/>
        <end position="166"/>
    </location>
</feature>
<accession>A0A4V2Q2A6</accession>
<dbReference type="PROSITE" id="PS50902">
    <property type="entry name" value="FLAVODOXIN_LIKE"/>
    <property type="match status" value="1"/>
</dbReference>
<evidence type="ECO:0000256" key="6">
    <source>
        <dbReference type="ARBA" id="ARBA00022643"/>
    </source>
</evidence>
<keyword evidence="4 8" id="KW-0813">Transport</keyword>
<comment type="cofactor">
    <cofactor evidence="1 8">
        <name>FMN</name>
        <dbReference type="ChEBI" id="CHEBI:58210"/>
    </cofactor>
</comment>
<dbReference type="InterPro" id="IPR029039">
    <property type="entry name" value="Flavoprotein-like_sf"/>
</dbReference>
<dbReference type="NCBIfam" id="TIGR01752">
    <property type="entry name" value="flav_long"/>
    <property type="match status" value="1"/>
</dbReference>
<dbReference type="PIRSF" id="PIRSF038996">
    <property type="entry name" value="FldA"/>
    <property type="match status" value="1"/>
</dbReference>
<evidence type="ECO:0000256" key="3">
    <source>
        <dbReference type="ARBA" id="ARBA00005267"/>
    </source>
</evidence>
<dbReference type="GO" id="GO:0009055">
    <property type="term" value="F:electron transfer activity"/>
    <property type="evidence" value="ECO:0007669"/>
    <property type="project" value="UniProtKB-UniRule"/>
</dbReference>
<proteinExistence type="inferred from homology"/>
<protein>
    <recommendedName>
        <fullName evidence="8">Flavodoxin</fullName>
    </recommendedName>
</protein>
<dbReference type="PANTHER" id="PTHR42809">
    <property type="entry name" value="FLAVODOXIN 2"/>
    <property type="match status" value="1"/>
</dbReference>
<evidence type="ECO:0000256" key="4">
    <source>
        <dbReference type="ARBA" id="ARBA00022448"/>
    </source>
</evidence>
<organism evidence="10 11">
    <name type="scientific">Sodalis ligni</name>
    <dbReference type="NCBI Taxonomy" id="2697027"/>
    <lineage>
        <taxon>Bacteria</taxon>
        <taxon>Pseudomonadati</taxon>
        <taxon>Pseudomonadota</taxon>
        <taxon>Gammaproteobacteria</taxon>
        <taxon>Enterobacterales</taxon>
        <taxon>Bruguierivoracaceae</taxon>
        <taxon>Sodalis</taxon>
    </lineage>
</organism>
<dbReference type="Gene3D" id="3.40.50.360">
    <property type="match status" value="1"/>
</dbReference>
<keyword evidence="5 8" id="KW-0285">Flavoprotein</keyword>
<comment type="function">
    <text evidence="2 8">Low-potential electron donor to a number of redox enzymes.</text>
</comment>
<evidence type="ECO:0000256" key="1">
    <source>
        <dbReference type="ARBA" id="ARBA00001917"/>
    </source>
</evidence>
<dbReference type="RefSeq" id="WP_207917741.1">
    <property type="nucleotide sequence ID" value="NZ_SJOI01000001.1"/>
</dbReference>
<keyword evidence="7 8" id="KW-0249">Electron transport</keyword>
<comment type="caution">
    <text evidence="10">The sequence shown here is derived from an EMBL/GenBank/DDBJ whole genome shotgun (WGS) entry which is preliminary data.</text>
</comment>
<dbReference type="InterPro" id="IPR001226">
    <property type="entry name" value="Flavodoxin_CS"/>
</dbReference>
<sequence>MGKVCIYFGSSTGFTEMAAESIFDCFPEGCCDIYNAVDDTVDVVEGYSLIIFGISTWDYGGVQEDWQERWGELDNLKIEGKYFAIFGMGDQLGYSAWFQDAMGDLHSRLLALGAFPLGYWPTEGYQFSQSRALTDNAKFFVGLALDDANQDKETATRIQTWHKQLVKDYQEASGERLFD</sequence>
<evidence type="ECO:0000256" key="5">
    <source>
        <dbReference type="ARBA" id="ARBA00022630"/>
    </source>
</evidence>
<keyword evidence="6 8" id="KW-0288">FMN</keyword>
<evidence type="ECO:0000313" key="11">
    <source>
        <dbReference type="Proteomes" id="UP000294555"/>
    </source>
</evidence>